<dbReference type="Proteomes" id="UP000032568">
    <property type="component" value="Chromosome"/>
</dbReference>
<evidence type="ECO:0000313" key="2">
    <source>
        <dbReference type="EMBL" id="WDD96736.1"/>
    </source>
</evidence>
<feature type="compositionally biased region" description="Basic and acidic residues" evidence="1">
    <location>
        <begin position="530"/>
        <end position="542"/>
    </location>
</feature>
<feature type="region of interest" description="Disordered" evidence="1">
    <location>
        <begin position="377"/>
        <end position="451"/>
    </location>
</feature>
<feature type="region of interest" description="Disordered" evidence="1">
    <location>
        <begin position="92"/>
        <end position="136"/>
    </location>
</feature>
<organism evidence="2 3">
    <name type="scientific">Thalassomonas actiniarum</name>
    <dbReference type="NCBI Taxonomy" id="485447"/>
    <lineage>
        <taxon>Bacteria</taxon>
        <taxon>Pseudomonadati</taxon>
        <taxon>Pseudomonadota</taxon>
        <taxon>Gammaproteobacteria</taxon>
        <taxon>Alteromonadales</taxon>
        <taxon>Colwelliaceae</taxon>
        <taxon>Thalassomonas</taxon>
    </lineage>
</organism>
<feature type="compositionally biased region" description="Polar residues" evidence="1">
    <location>
        <begin position="486"/>
        <end position="496"/>
    </location>
</feature>
<feature type="compositionally biased region" description="Polar residues" evidence="1">
    <location>
        <begin position="543"/>
        <end position="586"/>
    </location>
</feature>
<evidence type="ECO:0000313" key="3">
    <source>
        <dbReference type="Proteomes" id="UP000032568"/>
    </source>
</evidence>
<dbReference type="AlphaFoldDB" id="A0AAE9YJJ5"/>
<dbReference type="EMBL" id="CP059735">
    <property type="protein sequence ID" value="WDD96736.1"/>
    <property type="molecule type" value="Genomic_DNA"/>
</dbReference>
<dbReference type="Pfam" id="PF19268">
    <property type="entry name" value="CIS_TMP"/>
    <property type="match status" value="1"/>
</dbReference>
<keyword evidence="3" id="KW-1185">Reference proteome</keyword>
<gene>
    <name evidence="2" type="ORF">SG35_015260</name>
</gene>
<dbReference type="KEGG" id="tact:SG35_015260"/>
<name>A0AAE9YJJ5_9GAMM</name>
<accession>A0AAE9YJJ5</accession>
<proteinExistence type="predicted"/>
<protein>
    <submittedName>
        <fullName evidence="2">Uncharacterized protein</fullName>
    </submittedName>
</protein>
<reference evidence="2 3" key="1">
    <citation type="journal article" date="2015" name="Genome Announc.">
        <title>Draft Genome Sequences of Marine Isolates of Thalassomonas viridans and Thalassomonas actiniarum.</title>
        <authorList>
            <person name="Olonade I."/>
            <person name="van Zyl L.J."/>
            <person name="Trindade M."/>
        </authorList>
    </citation>
    <scope>NUCLEOTIDE SEQUENCE [LARGE SCALE GENOMIC DNA]</scope>
    <source>
        <strain evidence="2 3">A5K-106</strain>
    </source>
</reference>
<dbReference type="RefSeq" id="WP_053043308.1">
    <property type="nucleotide sequence ID" value="NZ_CP059735.1"/>
</dbReference>
<evidence type="ECO:0000256" key="1">
    <source>
        <dbReference type="SAM" id="MobiDB-lite"/>
    </source>
</evidence>
<reference evidence="2 3" key="2">
    <citation type="journal article" date="2022" name="Mar. Drugs">
        <title>Bioassay-Guided Fractionation Leads to the Detection of Cholic Acid Generated by the Rare Thalassomonas sp.</title>
        <authorList>
            <person name="Pheiffer F."/>
            <person name="Schneider Y.K."/>
            <person name="Hansen E.H."/>
            <person name="Andersen J.H."/>
            <person name="Isaksson J."/>
            <person name="Busche T."/>
            <person name="R C."/>
            <person name="Kalinowski J."/>
            <person name="Zyl L.V."/>
            <person name="Trindade M."/>
        </authorList>
    </citation>
    <scope>NUCLEOTIDE SEQUENCE [LARGE SCALE GENOMIC DNA]</scope>
    <source>
        <strain evidence="2 3">A5K-106</strain>
    </source>
</reference>
<feature type="region of interest" description="Disordered" evidence="1">
    <location>
        <begin position="482"/>
        <end position="608"/>
    </location>
</feature>
<dbReference type="InterPro" id="IPR045538">
    <property type="entry name" value="CIS_TMP"/>
</dbReference>
<feature type="compositionally biased region" description="Polar residues" evidence="1">
    <location>
        <begin position="379"/>
        <end position="393"/>
    </location>
</feature>
<sequence length="797" mass="89142">MNNHLIDKICVEIHLPDAGHAYEFQHNISALVHNELMNVISEHCDQLCPDNSHITMEKLELNLGKLSADNFVQAFSEQFTRHFPRELSIQTSEQLTRQAEQELISPGEEPAASGSSQPYGQGKVSVDAQALDEPSQTPTRLKTMQLKAHEHAWLLLTHFLNHATLPWYVDASQFTGVTATLEFLIKQEKLDIAAFKSQLKNQTVTNRLITQFDDERLNLLYAHLTGMKNGVIINWPELFTELLRSLQQIDAQSFSSVSQQNFQQKTSQSHTSPSAGLSEQESQHNIQQAWEIIWGQISIDNSHRDIFSLILKQISTGLTPDTIQSFTRHLHLSKQIKVAAGDGYQALLTALNDIILPLGQDLSAANKNLRHNALPEQGDLSTATASNSSQINIPDTAGSGKDIKNQQQSQSVKGKIEKQIPAVEGNSSLPADANIPTKPEKPENRENSVSTDISNELNSIQGNHQPKDTVNKKQHNLLHEQEFSPADSTRQSNSNHTDNRAENQSDSEESLPAKLAQANRSSAISSSYSEQKRSQAWPEHEQVPTQNQNNQSMDSSDKLNQNKKTGVNQASTDKQTQAQTGQNIFKRSSDEAGILPTSKTGTNKDEAPISKSNINLLSKNKLPPCFIPEVAAKGLAVGNAGLVIFWPYLHIYFKDLGLFDGKDFKNLQTREKAVHLLQYLATGEVNTEEHALVLNKLLCHWDFNQPLNRFVELSQREQEESEKLIQAVINHWSILGNTSVSSFRHTFVARKGLLSQQDNGWLLRIEKGPYDVLLDSIPWGLSMIKLSWVDELLQVEW</sequence>